<dbReference type="Pfam" id="PF04241">
    <property type="entry name" value="DUF423"/>
    <property type="match status" value="1"/>
</dbReference>
<comment type="similarity">
    <text evidence="2">Belongs to the UPF0382 family.</text>
</comment>
<keyword evidence="4 6" id="KW-1133">Transmembrane helix</keyword>
<feature type="transmembrane region" description="Helical" evidence="6">
    <location>
        <begin position="73"/>
        <end position="94"/>
    </location>
</feature>
<evidence type="ECO:0000256" key="4">
    <source>
        <dbReference type="ARBA" id="ARBA00022989"/>
    </source>
</evidence>
<evidence type="ECO:0000313" key="7">
    <source>
        <dbReference type="EMBL" id="MBB4078094.1"/>
    </source>
</evidence>
<dbReference type="EMBL" id="JACIFF010000001">
    <property type="protein sequence ID" value="MBB4078094.1"/>
    <property type="molecule type" value="Genomic_DNA"/>
</dbReference>
<reference evidence="7 8" key="1">
    <citation type="submission" date="2020-08" db="EMBL/GenBank/DDBJ databases">
        <title>Genomic Encyclopedia of Type Strains, Phase IV (KMG-IV): sequencing the most valuable type-strain genomes for metagenomic binning, comparative biology and taxonomic classification.</title>
        <authorList>
            <person name="Goeker M."/>
        </authorList>
    </citation>
    <scope>NUCLEOTIDE SEQUENCE [LARGE SCALE GENOMIC DNA]</scope>
    <source>
        <strain evidence="7 8">DSM 105137</strain>
    </source>
</reference>
<evidence type="ECO:0000256" key="1">
    <source>
        <dbReference type="ARBA" id="ARBA00004141"/>
    </source>
</evidence>
<proteinExistence type="inferred from homology"/>
<evidence type="ECO:0000256" key="5">
    <source>
        <dbReference type="ARBA" id="ARBA00023136"/>
    </source>
</evidence>
<name>A0A840DXZ5_9BACT</name>
<dbReference type="PANTHER" id="PTHR43461">
    <property type="entry name" value="TRANSMEMBRANE PROTEIN 256"/>
    <property type="match status" value="1"/>
</dbReference>
<feature type="transmembrane region" description="Helical" evidence="6">
    <location>
        <begin position="100"/>
        <end position="124"/>
    </location>
</feature>
<keyword evidence="5 6" id="KW-0472">Membrane</keyword>
<organism evidence="7 8">
    <name type="scientific">Neolewinella aquimaris</name>
    <dbReference type="NCBI Taxonomy" id="1835722"/>
    <lineage>
        <taxon>Bacteria</taxon>
        <taxon>Pseudomonadati</taxon>
        <taxon>Bacteroidota</taxon>
        <taxon>Saprospiria</taxon>
        <taxon>Saprospirales</taxon>
        <taxon>Lewinellaceae</taxon>
        <taxon>Neolewinella</taxon>
    </lineage>
</organism>
<dbReference type="AlphaFoldDB" id="A0A840DXZ5"/>
<evidence type="ECO:0000256" key="2">
    <source>
        <dbReference type="ARBA" id="ARBA00009694"/>
    </source>
</evidence>
<dbReference type="GO" id="GO:0005886">
    <property type="term" value="C:plasma membrane"/>
    <property type="evidence" value="ECO:0007669"/>
    <property type="project" value="TreeGrafter"/>
</dbReference>
<keyword evidence="3 6" id="KW-0812">Transmembrane</keyword>
<accession>A0A840DXZ5</accession>
<dbReference type="Proteomes" id="UP000576209">
    <property type="component" value="Unassembled WGS sequence"/>
</dbReference>
<feature type="transmembrane region" description="Helical" evidence="6">
    <location>
        <begin position="48"/>
        <end position="66"/>
    </location>
</feature>
<dbReference type="InterPro" id="IPR006696">
    <property type="entry name" value="DUF423"/>
</dbReference>
<comment type="subcellular location">
    <subcellularLocation>
        <location evidence="1">Membrane</location>
        <topology evidence="1">Multi-pass membrane protein</topology>
    </subcellularLocation>
</comment>
<keyword evidence="8" id="KW-1185">Reference proteome</keyword>
<dbReference type="RefSeq" id="WP_183494324.1">
    <property type="nucleotide sequence ID" value="NZ_JACIFF010000001.1"/>
</dbReference>
<evidence type="ECO:0000256" key="3">
    <source>
        <dbReference type="ARBA" id="ARBA00022692"/>
    </source>
</evidence>
<comment type="caution">
    <text evidence="7">The sequence shown here is derived from an EMBL/GenBank/DDBJ whole genome shotgun (WGS) entry which is preliminary data.</text>
</comment>
<evidence type="ECO:0000256" key="6">
    <source>
        <dbReference type="SAM" id="Phobius"/>
    </source>
</evidence>
<evidence type="ECO:0000313" key="8">
    <source>
        <dbReference type="Proteomes" id="UP000576209"/>
    </source>
</evidence>
<dbReference type="PANTHER" id="PTHR43461:SF1">
    <property type="entry name" value="TRANSMEMBRANE PROTEIN 256"/>
    <property type="match status" value="1"/>
</dbReference>
<sequence>MNRSTIVRITALLGALSVGLGAFAAHSLRELVSQPQLLTFETGVRYQFYHTFAVGLAAVLYRMYGIEPARLRLAVWLWIVGIVLFSGSLFLLSLREVHGLPVAFLGPVTPIGGLLLIGGWMALFTSTFSRTA</sequence>
<protein>
    <submittedName>
        <fullName evidence="7">Uncharacterized membrane protein YgdD (TMEM256/DUF423 family)</fullName>
    </submittedName>
</protein>
<gene>
    <name evidence="7" type="ORF">GGR28_000695</name>
</gene>